<dbReference type="InterPro" id="IPR022385">
    <property type="entry name" value="Rhs_assc_core"/>
</dbReference>
<dbReference type="Gene3D" id="2.180.10.10">
    <property type="entry name" value="RHS repeat-associated core"/>
    <property type="match status" value="1"/>
</dbReference>
<dbReference type="NCBIfam" id="TIGR03696">
    <property type="entry name" value="Rhs_assc_core"/>
    <property type="match status" value="1"/>
</dbReference>
<evidence type="ECO:0000313" key="2">
    <source>
        <dbReference type="Proteomes" id="UP001230156"/>
    </source>
</evidence>
<dbReference type="RefSeq" id="WP_379954698.1">
    <property type="nucleotide sequence ID" value="NZ_JAUYVI010000002.1"/>
</dbReference>
<dbReference type="PANTHER" id="PTHR32305:SF15">
    <property type="entry name" value="PROTEIN RHSA-RELATED"/>
    <property type="match status" value="1"/>
</dbReference>
<gene>
    <name evidence="1" type="ORF">Q8A70_06455</name>
</gene>
<dbReference type="EMBL" id="JAUYVI010000002">
    <property type="protein sequence ID" value="MDQ7247298.1"/>
    <property type="molecule type" value="Genomic_DNA"/>
</dbReference>
<sequence>MISYDLNGNLTNDGTRAFTWDARNRLTGITGVASYVYDGVDRRQSVTQGATTVTALYDGYDPVQEQSPTGTVSANLQIGLGVDERFTRTKAGATSTYLTDLLGSTVALADSAGVVQTSYGYDPYGVSSQTGAANDNPYQFTGRQNDGTGLYYYRARYYNPSWGRFISEDPIGLSGGINQYAYVGGNPISLTDPIGLYVDAMGGYYPDEPCPGFDYNPLEHPYITGGMAAGVLAAPFALAGGEMVLAAPAVATVSEFSYTGTVAGHQATRAYQTSQLLVREIMAAGRGVADPGGAPGALKYLVEGGLNGSPGTWDLVVSPATGLIYHFLFTSH</sequence>
<keyword evidence="2" id="KW-1185">Reference proteome</keyword>
<dbReference type="Proteomes" id="UP001230156">
    <property type="component" value="Unassembled WGS sequence"/>
</dbReference>
<dbReference type="PRINTS" id="PR00394">
    <property type="entry name" value="RHSPROTEIN"/>
</dbReference>
<protein>
    <submittedName>
        <fullName evidence="1">RHS repeat-associated core domain-containing protein</fullName>
    </submittedName>
</protein>
<accession>A0ABU0YKN0</accession>
<dbReference type="PANTHER" id="PTHR32305">
    <property type="match status" value="1"/>
</dbReference>
<name>A0ABU0YKN0_9PROT</name>
<dbReference type="InterPro" id="IPR050708">
    <property type="entry name" value="T6SS_VgrG/RHS"/>
</dbReference>
<comment type="caution">
    <text evidence="1">The sequence shown here is derived from an EMBL/GenBank/DDBJ whole genome shotgun (WGS) entry which is preliminary data.</text>
</comment>
<proteinExistence type="predicted"/>
<organism evidence="1 2">
    <name type="scientific">Dongia sedimenti</name>
    <dbReference type="NCBI Taxonomy" id="3064282"/>
    <lineage>
        <taxon>Bacteria</taxon>
        <taxon>Pseudomonadati</taxon>
        <taxon>Pseudomonadota</taxon>
        <taxon>Alphaproteobacteria</taxon>
        <taxon>Rhodospirillales</taxon>
        <taxon>Dongiaceae</taxon>
        <taxon>Dongia</taxon>
    </lineage>
</organism>
<reference evidence="2" key="1">
    <citation type="submission" date="2023-08" db="EMBL/GenBank/DDBJ databases">
        <title>Rhodospirillaceae gen. nov., a novel taxon isolated from the Yangtze River Yuezi River estuary sludge.</title>
        <authorList>
            <person name="Ruan L."/>
        </authorList>
    </citation>
    <scope>NUCLEOTIDE SEQUENCE [LARGE SCALE GENOMIC DNA]</scope>
    <source>
        <strain evidence="2">R-7</strain>
    </source>
</reference>
<evidence type="ECO:0000313" key="1">
    <source>
        <dbReference type="EMBL" id="MDQ7247298.1"/>
    </source>
</evidence>